<dbReference type="Proteomes" id="UP001163321">
    <property type="component" value="Chromosome 11"/>
</dbReference>
<comment type="caution">
    <text evidence="1">The sequence shown here is derived from an EMBL/GenBank/DDBJ whole genome shotgun (WGS) entry which is preliminary data.</text>
</comment>
<evidence type="ECO:0000313" key="1">
    <source>
        <dbReference type="EMBL" id="KAI9919567.1"/>
    </source>
</evidence>
<proteinExistence type="predicted"/>
<accession>A0ACC0WLE2</accession>
<reference evidence="1 2" key="1">
    <citation type="journal article" date="2022" name="bioRxiv">
        <title>The genome of the oomycete Peronosclerospora sorghi, a cosmopolitan pathogen of maize and sorghum, is inflated with dispersed pseudogenes.</title>
        <authorList>
            <person name="Fletcher K."/>
            <person name="Martin F."/>
            <person name="Isakeit T."/>
            <person name="Cavanaugh K."/>
            <person name="Magill C."/>
            <person name="Michelmore R."/>
        </authorList>
    </citation>
    <scope>NUCLEOTIDE SEQUENCE [LARGE SCALE GENOMIC DNA]</scope>
    <source>
        <strain evidence="1">P6</strain>
    </source>
</reference>
<protein>
    <submittedName>
        <fullName evidence="1">Uncharacterized protein</fullName>
    </submittedName>
</protein>
<dbReference type="EMBL" id="CM047590">
    <property type="protein sequence ID" value="KAI9919567.1"/>
    <property type="molecule type" value="Genomic_DNA"/>
</dbReference>
<keyword evidence="2" id="KW-1185">Reference proteome</keyword>
<sequence length="108" mass="12257">MGNEGAVYGLITTVSNVAMSFASSLTLLTNEPVNITNDRIKEDDHSVRMYITYTIIIKYSCMAFSWVFLFWLPKQKEETQVLLREGGQYKLIGGGTVAYLGFTEYRHC</sequence>
<gene>
    <name evidence="1" type="ORF">PsorP6_017687</name>
</gene>
<organism evidence="1 2">
    <name type="scientific">Peronosclerospora sorghi</name>
    <dbReference type="NCBI Taxonomy" id="230839"/>
    <lineage>
        <taxon>Eukaryota</taxon>
        <taxon>Sar</taxon>
        <taxon>Stramenopiles</taxon>
        <taxon>Oomycota</taxon>
        <taxon>Peronosporomycetes</taxon>
        <taxon>Peronosporales</taxon>
        <taxon>Peronosporaceae</taxon>
        <taxon>Peronosclerospora</taxon>
    </lineage>
</organism>
<name>A0ACC0WLE2_9STRA</name>
<evidence type="ECO:0000313" key="2">
    <source>
        <dbReference type="Proteomes" id="UP001163321"/>
    </source>
</evidence>